<dbReference type="Proteomes" id="UP000799291">
    <property type="component" value="Unassembled WGS sequence"/>
</dbReference>
<protein>
    <submittedName>
        <fullName evidence="4">CDP-alcohol phosphatidyltransferase family protein</fullName>
    </submittedName>
</protein>
<dbReference type="InterPro" id="IPR048254">
    <property type="entry name" value="CDP_ALCOHOL_P_TRANSF_CS"/>
</dbReference>
<sequence length="207" mass="22428">MLDIQLRPLKDRLFDSITPVVPLSITPLHITLLAFVCGVQSCICAASSQAALSLGLWVLNRAFDCLDGAVARHRRQASDLGGFLDLLGDFIVYSAIPIACALSSDNSGPSLWLSVAVLEASFHVNNFVLFYVAAIVEKRKALGGENNVKELTSLAMRPALIEGAESAVFFTAMLAWPQYLAQISWCMAFLVCVGIIQRNVWLAKALS</sequence>
<dbReference type="InterPro" id="IPR000462">
    <property type="entry name" value="CDP-OH_P_trans"/>
</dbReference>
<dbReference type="EMBL" id="MU005612">
    <property type="protein sequence ID" value="KAF2678475.1"/>
    <property type="molecule type" value="Genomic_DNA"/>
</dbReference>
<dbReference type="GO" id="GO:0008654">
    <property type="term" value="P:phospholipid biosynthetic process"/>
    <property type="evidence" value="ECO:0007669"/>
    <property type="project" value="InterPro"/>
</dbReference>
<evidence type="ECO:0000256" key="1">
    <source>
        <dbReference type="ARBA" id="ARBA00022679"/>
    </source>
</evidence>
<evidence type="ECO:0000256" key="2">
    <source>
        <dbReference type="RuleBase" id="RU003750"/>
    </source>
</evidence>
<feature type="transmembrane region" description="Helical" evidence="3">
    <location>
        <begin position="182"/>
        <end position="201"/>
    </location>
</feature>
<dbReference type="AlphaFoldDB" id="A0A6G1IK01"/>
<keyword evidence="3" id="KW-0472">Membrane</keyword>
<dbReference type="OrthoDB" id="10251079at2759"/>
<keyword evidence="3" id="KW-1133">Transmembrane helix</keyword>
<accession>A0A6G1IK01</accession>
<organism evidence="4 5">
    <name type="scientific">Lentithecium fluviatile CBS 122367</name>
    <dbReference type="NCBI Taxonomy" id="1168545"/>
    <lineage>
        <taxon>Eukaryota</taxon>
        <taxon>Fungi</taxon>
        <taxon>Dikarya</taxon>
        <taxon>Ascomycota</taxon>
        <taxon>Pezizomycotina</taxon>
        <taxon>Dothideomycetes</taxon>
        <taxon>Pleosporomycetidae</taxon>
        <taxon>Pleosporales</taxon>
        <taxon>Massarineae</taxon>
        <taxon>Lentitheciaceae</taxon>
        <taxon>Lentithecium</taxon>
    </lineage>
</organism>
<feature type="transmembrane region" description="Helical" evidence="3">
    <location>
        <begin position="111"/>
        <end position="133"/>
    </location>
</feature>
<proteinExistence type="inferred from homology"/>
<reference evidence="4" key="1">
    <citation type="journal article" date="2020" name="Stud. Mycol.">
        <title>101 Dothideomycetes genomes: a test case for predicting lifestyles and emergence of pathogens.</title>
        <authorList>
            <person name="Haridas S."/>
            <person name="Albert R."/>
            <person name="Binder M."/>
            <person name="Bloem J."/>
            <person name="Labutti K."/>
            <person name="Salamov A."/>
            <person name="Andreopoulos B."/>
            <person name="Baker S."/>
            <person name="Barry K."/>
            <person name="Bills G."/>
            <person name="Bluhm B."/>
            <person name="Cannon C."/>
            <person name="Castanera R."/>
            <person name="Culley D."/>
            <person name="Daum C."/>
            <person name="Ezra D."/>
            <person name="Gonzalez J."/>
            <person name="Henrissat B."/>
            <person name="Kuo A."/>
            <person name="Liang C."/>
            <person name="Lipzen A."/>
            <person name="Lutzoni F."/>
            <person name="Magnuson J."/>
            <person name="Mondo S."/>
            <person name="Nolan M."/>
            <person name="Ohm R."/>
            <person name="Pangilinan J."/>
            <person name="Park H.-J."/>
            <person name="Ramirez L."/>
            <person name="Alfaro M."/>
            <person name="Sun H."/>
            <person name="Tritt A."/>
            <person name="Yoshinaga Y."/>
            <person name="Zwiers L.-H."/>
            <person name="Turgeon B."/>
            <person name="Goodwin S."/>
            <person name="Spatafora J."/>
            <person name="Crous P."/>
            <person name="Grigoriev I."/>
        </authorList>
    </citation>
    <scope>NUCLEOTIDE SEQUENCE</scope>
    <source>
        <strain evidence="4">CBS 122367</strain>
    </source>
</reference>
<evidence type="ECO:0000256" key="3">
    <source>
        <dbReference type="SAM" id="Phobius"/>
    </source>
</evidence>
<dbReference type="Gene3D" id="1.20.120.1760">
    <property type="match status" value="1"/>
</dbReference>
<dbReference type="PROSITE" id="PS00379">
    <property type="entry name" value="CDP_ALCOHOL_P_TRANSF"/>
    <property type="match status" value="1"/>
</dbReference>
<dbReference type="InterPro" id="IPR043130">
    <property type="entry name" value="CDP-OH_PTrfase_TM_dom"/>
</dbReference>
<comment type="similarity">
    <text evidence="2">Belongs to the CDP-alcohol phosphatidyltransferase class-I family.</text>
</comment>
<keyword evidence="5" id="KW-1185">Reference proteome</keyword>
<dbReference type="GO" id="GO:0016780">
    <property type="term" value="F:phosphotransferase activity, for other substituted phosphate groups"/>
    <property type="evidence" value="ECO:0007669"/>
    <property type="project" value="InterPro"/>
</dbReference>
<keyword evidence="3" id="KW-0812">Transmembrane</keyword>
<gene>
    <name evidence="4" type="ORF">K458DRAFT_139274</name>
</gene>
<feature type="transmembrane region" description="Helical" evidence="3">
    <location>
        <begin position="154"/>
        <end position="176"/>
    </location>
</feature>
<dbReference type="GO" id="GO:0016020">
    <property type="term" value="C:membrane"/>
    <property type="evidence" value="ECO:0007669"/>
    <property type="project" value="InterPro"/>
</dbReference>
<dbReference type="Pfam" id="PF01066">
    <property type="entry name" value="CDP-OH_P_transf"/>
    <property type="match status" value="1"/>
</dbReference>
<keyword evidence="1 2" id="KW-0808">Transferase</keyword>
<feature type="transmembrane region" description="Helical" evidence="3">
    <location>
        <begin position="80"/>
        <end position="99"/>
    </location>
</feature>
<evidence type="ECO:0000313" key="4">
    <source>
        <dbReference type="EMBL" id="KAF2678475.1"/>
    </source>
</evidence>
<evidence type="ECO:0000313" key="5">
    <source>
        <dbReference type="Proteomes" id="UP000799291"/>
    </source>
</evidence>
<name>A0A6G1IK01_9PLEO</name>